<dbReference type="EMBL" id="JMEE01000001">
    <property type="protein sequence ID" value="RWR03822.1"/>
    <property type="molecule type" value="Genomic_DNA"/>
</dbReference>
<dbReference type="GO" id="GO:0006974">
    <property type="term" value="P:DNA damage response"/>
    <property type="evidence" value="ECO:0007669"/>
    <property type="project" value="TreeGrafter"/>
</dbReference>
<dbReference type="PANTHER" id="PTHR38785">
    <property type="entry name" value="HOMOLOG OF VIRK"/>
    <property type="match status" value="1"/>
</dbReference>
<comment type="caution">
    <text evidence="1">The sequence shown here is derived from an EMBL/GenBank/DDBJ whole genome shotgun (WGS) entry which is preliminary data.</text>
</comment>
<reference evidence="1 2" key="1">
    <citation type="submission" date="2014-04" db="EMBL/GenBank/DDBJ databases">
        <title>Draft genome sequence of Pantoea beijingensis strain LMG 27579, an emerging pathogen to Pleurotus eryngii with potential industrial application.</title>
        <authorList>
            <person name="Xu F."/>
            <person name="Liu Y."/>
            <person name="Wang S."/>
            <person name="Yin Y."/>
            <person name="Ma Y."/>
            <person name="Zhao S."/>
            <person name="Rong C."/>
        </authorList>
    </citation>
    <scope>NUCLEOTIDE SEQUENCE [LARGE SCALE GENOMIC DNA]</scope>
    <source>
        <strain evidence="1 2">LMG 27579</strain>
    </source>
</reference>
<protein>
    <recommendedName>
        <fullName evidence="3">DUF535 domain-containing protein</fullName>
    </recommendedName>
</protein>
<dbReference type="InterPro" id="IPR007488">
    <property type="entry name" value="DUF535"/>
</dbReference>
<accession>A0A443IIG1</accession>
<dbReference type="Proteomes" id="UP000288794">
    <property type="component" value="Unassembled WGS sequence"/>
</dbReference>
<keyword evidence="2" id="KW-1185">Reference proteome</keyword>
<gene>
    <name evidence="1" type="ORF">ED28_02205</name>
</gene>
<evidence type="ECO:0000313" key="2">
    <source>
        <dbReference type="Proteomes" id="UP000288794"/>
    </source>
</evidence>
<evidence type="ECO:0008006" key="3">
    <source>
        <dbReference type="Google" id="ProtNLM"/>
    </source>
</evidence>
<dbReference type="AlphaFoldDB" id="A0A443IIG1"/>
<dbReference type="RefSeq" id="WP_128174803.1">
    <property type="nucleotide sequence ID" value="NZ_CP071409.1"/>
</dbReference>
<name>A0A443IIG1_9GAMM</name>
<sequence length="315" mass="36191">MSQLILSRTSSTPETGYQLLSALVKGDIKPGHSWNRAGYRTKYLLRTLTMPMLSMQLLNNLAATPHLSRILRVQPALPLKMHRPYLAATLTTQQVVDALSQHYHYLAADCPSAMYDACLSASGFTLVRIAGKNDESYVIKMRSMDKLNKEGEVSLLFETEDGTMLGSTTFSIFQFRQRKTLFIGGMQGAKQETPHQAIQQATKGCQGLFPKRLLIEAICRLALRMKVEQIIAVGNSTHIYQNWRYHYKKKDQLFADYDAFWQSLDGERIDGDYFRLPDHITRKDLEEIASKKRAEYRRRYLLLDRLEDEIDNHFS</sequence>
<organism evidence="1 2">
    <name type="scientific">[Pantoea] beijingensis</name>
    <dbReference type="NCBI Taxonomy" id="1324864"/>
    <lineage>
        <taxon>Bacteria</taxon>
        <taxon>Pseudomonadati</taxon>
        <taxon>Pseudomonadota</taxon>
        <taxon>Gammaproteobacteria</taxon>
        <taxon>Enterobacterales</taxon>
        <taxon>Erwiniaceae</taxon>
        <taxon>Erwinia</taxon>
    </lineage>
</organism>
<dbReference type="PANTHER" id="PTHR38785:SF1">
    <property type="entry name" value="HOMOLOG OF VIRK"/>
    <property type="match status" value="1"/>
</dbReference>
<dbReference type="Pfam" id="PF04393">
    <property type="entry name" value="DUF535"/>
    <property type="match status" value="1"/>
</dbReference>
<proteinExistence type="predicted"/>
<evidence type="ECO:0000313" key="1">
    <source>
        <dbReference type="EMBL" id="RWR03822.1"/>
    </source>
</evidence>